<organism evidence="1 2">
    <name type="scientific">Ephemerocybe angulata</name>
    <dbReference type="NCBI Taxonomy" id="980116"/>
    <lineage>
        <taxon>Eukaryota</taxon>
        <taxon>Fungi</taxon>
        <taxon>Dikarya</taxon>
        <taxon>Basidiomycota</taxon>
        <taxon>Agaricomycotina</taxon>
        <taxon>Agaricomycetes</taxon>
        <taxon>Agaricomycetidae</taxon>
        <taxon>Agaricales</taxon>
        <taxon>Agaricineae</taxon>
        <taxon>Psathyrellaceae</taxon>
        <taxon>Ephemerocybe</taxon>
    </lineage>
</organism>
<name>A0A8H6M4E2_9AGAR</name>
<evidence type="ECO:0000313" key="1">
    <source>
        <dbReference type="EMBL" id="KAF6752719.1"/>
    </source>
</evidence>
<evidence type="ECO:0000313" key="2">
    <source>
        <dbReference type="Proteomes" id="UP000521943"/>
    </source>
</evidence>
<dbReference type="Proteomes" id="UP000521943">
    <property type="component" value="Unassembled WGS sequence"/>
</dbReference>
<sequence>MAQRGPRRTVRPRTLDQFIENARGGDPARIWDLYYFTEDPQFRTIGVLRLALSHLSIENLPAHGDGGIAGGEEVAARAVASIFLLLSSVVLFMTDPPLREAATKPLIESIDSICVWAQLCVHFNLAPPGAGPMETYNRIGRLFVQLLLHPVFQDALLVTPAFHNLVIQMWVTRNITMDLDKVAPLCAYVLASQGQCGRHFRVFTVHSRFTTTEL</sequence>
<dbReference type="EMBL" id="JACGCI010000043">
    <property type="protein sequence ID" value="KAF6752719.1"/>
    <property type="molecule type" value="Genomic_DNA"/>
</dbReference>
<protein>
    <submittedName>
        <fullName evidence="1">Uncharacterized protein</fullName>
    </submittedName>
</protein>
<gene>
    <name evidence="1" type="ORF">DFP72DRAFT_1047147</name>
</gene>
<dbReference type="AlphaFoldDB" id="A0A8H6M4E2"/>
<keyword evidence="2" id="KW-1185">Reference proteome</keyword>
<proteinExistence type="predicted"/>
<comment type="caution">
    <text evidence="1">The sequence shown here is derived from an EMBL/GenBank/DDBJ whole genome shotgun (WGS) entry which is preliminary data.</text>
</comment>
<reference evidence="1 2" key="1">
    <citation type="submission" date="2020-07" db="EMBL/GenBank/DDBJ databases">
        <title>Comparative genomics of pyrophilous fungi reveals a link between fire events and developmental genes.</title>
        <authorList>
            <consortium name="DOE Joint Genome Institute"/>
            <person name="Steindorff A.S."/>
            <person name="Carver A."/>
            <person name="Calhoun S."/>
            <person name="Stillman K."/>
            <person name="Liu H."/>
            <person name="Lipzen A."/>
            <person name="Pangilinan J."/>
            <person name="Labutti K."/>
            <person name="Bruns T.D."/>
            <person name="Grigoriev I.V."/>
        </authorList>
    </citation>
    <scope>NUCLEOTIDE SEQUENCE [LARGE SCALE GENOMIC DNA]</scope>
    <source>
        <strain evidence="1 2">CBS 144469</strain>
    </source>
</reference>
<accession>A0A8H6M4E2</accession>
<dbReference type="OrthoDB" id="10465159at2759"/>